<dbReference type="EMBL" id="SCWD01000006">
    <property type="protein sequence ID" value="TDL95535.1"/>
    <property type="molecule type" value="Genomic_DNA"/>
</dbReference>
<dbReference type="SUPFAM" id="SSF47413">
    <property type="entry name" value="lambda repressor-like DNA-binding domains"/>
    <property type="match status" value="1"/>
</dbReference>
<dbReference type="Pfam" id="PF01381">
    <property type="entry name" value="HTH_3"/>
    <property type="match status" value="1"/>
</dbReference>
<dbReference type="GO" id="GO:0005829">
    <property type="term" value="C:cytosol"/>
    <property type="evidence" value="ECO:0007669"/>
    <property type="project" value="TreeGrafter"/>
</dbReference>
<dbReference type="PANTHER" id="PTHR46797:SF1">
    <property type="entry name" value="METHYLPHOSPHONATE SYNTHASE"/>
    <property type="match status" value="1"/>
</dbReference>
<sequence length="108" mass="12558">MSFLNDYLEENLKDPEFAKEWEDSELEYTLARNIINRRKNLHLTQREVAERMHTKQNVVSRIENGNINVTLKTLKAIAGALQTDVSSLVRNEESGRTSQIDHSNFIRN</sequence>
<dbReference type="SMART" id="SM00530">
    <property type="entry name" value="HTH_XRE"/>
    <property type="match status" value="1"/>
</dbReference>
<dbReference type="RefSeq" id="WP_133418383.1">
    <property type="nucleotide sequence ID" value="NZ_SCWD01000006.1"/>
</dbReference>
<dbReference type="OrthoDB" id="428540at2"/>
<evidence type="ECO:0000313" key="4">
    <source>
        <dbReference type="Proteomes" id="UP000295280"/>
    </source>
</evidence>
<dbReference type="InterPro" id="IPR050807">
    <property type="entry name" value="TransReg_Diox_bact_type"/>
</dbReference>
<keyword evidence="1" id="KW-0238">DNA-binding</keyword>
<organism evidence="3 4">
    <name type="scientific">Macrococcus carouselicus</name>
    <dbReference type="NCBI Taxonomy" id="69969"/>
    <lineage>
        <taxon>Bacteria</taxon>
        <taxon>Bacillati</taxon>
        <taxon>Bacillota</taxon>
        <taxon>Bacilli</taxon>
        <taxon>Bacillales</taxon>
        <taxon>Staphylococcaceae</taxon>
        <taxon>Macrococcus</taxon>
    </lineage>
</organism>
<dbReference type="GO" id="GO:0003700">
    <property type="term" value="F:DNA-binding transcription factor activity"/>
    <property type="evidence" value="ECO:0007669"/>
    <property type="project" value="TreeGrafter"/>
</dbReference>
<comment type="caution">
    <text evidence="3">The sequence shown here is derived from an EMBL/GenBank/DDBJ whole genome shotgun (WGS) entry which is preliminary data.</text>
</comment>
<gene>
    <name evidence="3" type="ORF">ERX40_10150</name>
</gene>
<evidence type="ECO:0000256" key="1">
    <source>
        <dbReference type="ARBA" id="ARBA00023125"/>
    </source>
</evidence>
<dbReference type="CDD" id="cd00093">
    <property type="entry name" value="HTH_XRE"/>
    <property type="match status" value="1"/>
</dbReference>
<feature type="domain" description="HTH cro/C1-type" evidence="2">
    <location>
        <begin position="34"/>
        <end position="88"/>
    </location>
</feature>
<dbReference type="PROSITE" id="PS50943">
    <property type="entry name" value="HTH_CROC1"/>
    <property type="match status" value="1"/>
</dbReference>
<dbReference type="PANTHER" id="PTHR46797">
    <property type="entry name" value="HTH-TYPE TRANSCRIPTIONAL REGULATOR"/>
    <property type="match status" value="1"/>
</dbReference>
<proteinExistence type="predicted"/>
<keyword evidence="4" id="KW-1185">Reference proteome</keyword>
<dbReference type="AlphaFoldDB" id="A0A9Q8CKM2"/>
<protein>
    <submittedName>
        <fullName evidence="3">XRE family transcriptional regulator</fullName>
    </submittedName>
</protein>
<dbReference type="InterPro" id="IPR001387">
    <property type="entry name" value="Cro/C1-type_HTH"/>
</dbReference>
<dbReference type="Gene3D" id="1.10.260.40">
    <property type="entry name" value="lambda repressor-like DNA-binding domains"/>
    <property type="match status" value="1"/>
</dbReference>
<evidence type="ECO:0000313" key="3">
    <source>
        <dbReference type="EMBL" id="TDL95535.1"/>
    </source>
</evidence>
<evidence type="ECO:0000259" key="2">
    <source>
        <dbReference type="PROSITE" id="PS50943"/>
    </source>
</evidence>
<name>A0A9Q8CKM2_9STAP</name>
<reference evidence="3 4" key="1">
    <citation type="submission" date="2019-01" db="EMBL/GenBank/DDBJ databases">
        <title>Draft genome sequences of the type strains of six Macrococcus species.</title>
        <authorList>
            <person name="Mazhar S."/>
            <person name="Altermann E."/>
            <person name="Hill C."/>
            <person name="Mcauliffe O."/>
        </authorList>
    </citation>
    <scope>NUCLEOTIDE SEQUENCE [LARGE SCALE GENOMIC DNA]</scope>
    <source>
        <strain evidence="3 4">ATCC 51828</strain>
    </source>
</reference>
<dbReference type="Proteomes" id="UP000295280">
    <property type="component" value="Unassembled WGS sequence"/>
</dbReference>
<dbReference type="InterPro" id="IPR010982">
    <property type="entry name" value="Lambda_DNA-bd_dom_sf"/>
</dbReference>
<accession>A0A9Q8CKM2</accession>
<dbReference type="GO" id="GO:0003677">
    <property type="term" value="F:DNA binding"/>
    <property type="evidence" value="ECO:0007669"/>
    <property type="project" value="UniProtKB-KW"/>
</dbReference>